<dbReference type="InterPro" id="IPR043130">
    <property type="entry name" value="CDP-OH_PTrfase_TM_dom"/>
</dbReference>
<evidence type="ECO:0000256" key="6">
    <source>
        <dbReference type="ARBA" id="ARBA00022516"/>
    </source>
</evidence>
<dbReference type="GO" id="GO:0003882">
    <property type="term" value="F:CDP-diacylglycerol-serine O-phosphatidyltransferase activity"/>
    <property type="evidence" value="ECO:0007669"/>
    <property type="project" value="UniProtKB-EC"/>
</dbReference>
<keyword evidence="10" id="KW-0443">Lipid metabolism</keyword>
<name>A0A9D1M482_9PROT</name>
<comment type="caution">
    <text evidence="18">The sequence shown here is derived from an EMBL/GenBank/DDBJ whole genome shotgun (WGS) entry which is preliminary data.</text>
</comment>
<evidence type="ECO:0000256" key="11">
    <source>
        <dbReference type="ARBA" id="ARBA00023136"/>
    </source>
</evidence>
<evidence type="ECO:0000256" key="5">
    <source>
        <dbReference type="ARBA" id="ARBA00017171"/>
    </source>
</evidence>
<evidence type="ECO:0000256" key="15">
    <source>
        <dbReference type="RuleBase" id="RU003750"/>
    </source>
</evidence>
<feature type="domain" description="CDP-alcohol phosphatidyltransferase C-terminal" evidence="17">
    <location>
        <begin position="210"/>
        <end position="245"/>
    </location>
</feature>
<dbReference type="GO" id="GO:0012505">
    <property type="term" value="C:endomembrane system"/>
    <property type="evidence" value="ECO:0007669"/>
    <property type="project" value="UniProtKB-SubCell"/>
</dbReference>
<organism evidence="18 19">
    <name type="scientific">Candidatus Scatocola faecipullorum</name>
    <dbReference type="NCBI Taxonomy" id="2840917"/>
    <lineage>
        <taxon>Bacteria</taxon>
        <taxon>Pseudomonadati</taxon>
        <taxon>Pseudomonadota</taxon>
        <taxon>Alphaproteobacteria</taxon>
        <taxon>Rhodospirillales</taxon>
        <taxon>Rhodospirillaceae</taxon>
        <taxon>Rhodospirillaceae incertae sedis</taxon>
        <taxon>Candidatus Scatocola</taxon>
    </lineage>
</organism>
<dbReference type="Pfam" id="PF08009">
    <property type="entry name" value="CDP-OH_P_tran_2"/>
    <property type="match status" value="1"/>
</dbReference>
<comment type="catalytic activity">
    <reaction evidence="1">
        <text>a CDP-1,2-diacyl-sn-glycerol + L-serine = a 1,2-diacyl-sn-glycero-3-phospho-L-serine + CMP + H(+)</text>
        <dbReference type="Rhea" id="RHEA:16913"/>
        <dbReference type="ChEBI" id="CHEBI:15378"/>
        <dbReference type="ChEBI" id="CHEBI:33384"/>
        <dbReference type="ChEBI" id="CHEBI:57262"/>
        <dbReference type="ChEBI" id="CHEBI:58332"/>
        <dbReference type="ChEBI" id="CHEBI:60377"/>
        <dbReference type="EC" id="2.7.8.8"/>
    </reaction>
</comment>
<keyword evidence="8 16" id="KW-0812">Transmembrane</keyword>
<feature type="transmembrane region" description="Helical" evidence="16">
    <location>
        <begin position="173"/>
        <end position="194"/>
    </location>
</feature>
<feature type="transmembrane region" description="Helical" evidence="16">
    <location>
        <begin position="111"/>
        <end position="130"/>
    </location>
</feature>
<evidence type="ECO:0000313" key="18">
    <source>
        <dbReference type="EMBL" id="HIU53313.1"/>
    </source>
</evidence>
<evidence type="ECO:0000256" key="12">
    <source>
        <dbReference type="ARBA" id="ARBA00023209"/>
    </source>
</evidence>
<keyword evidence="13" id="KW-1208">Phospholipid metabolism</keyword>
<evidence type="ECO:0000256" key="9">
    <source>
        <dbReference type="ARBA" id="ARBA00022989"/>
    </source>
</evidence>
<dbReference type="InterPro" id="IPR050324">
    <property type="entry name" value="CDP-alcohol_PTase-I"/>
</dbReference>
<dbReference type="InterPro" id="IPR012616">
    <property type="entry name" value="CDP-OH_P_trans_C"/>
</dbReference>
<evidence type="ECO:0000259" key="17">
    <source>
        <dbReference type="Pfam" id="PF08009"/>
    </source>
</evidence>
<keyword evidence="6" id="KW-0444">Lipid biosynthesis</keyword>
<evidence type="ECO:0000256" key="10">
    <source>
        <dbReference type="ARBA" id="ARBA00023098"/>
    </source>
</evidence>
<feature type="transmembrane region" description="Helical" evidence="16">
    <location>
        <begin position="206"/>
        <end position="224"/>
    </location>
</feature>
<evidence type="ECO:0000256" key="13">
    <source>
        <dbReference type="ARBA" id="ARBA00023264"/>
    </source>
</evidence>
<dbReference type="NCBIfam" id="TIGR00473">
    <property type="entry name" value="pssA"/>
    <property type="match status" value="1"/>
</dbReference>
<protein>
    <recommendedName>
        <fullName evidence="5">CDP-diacylglycerol--serine O-phosphatidyltransferase</fullName>
        <ecNumber evidence="4">2.7.8.8</ecNumber>
    </recommendedName>
    <alternativeName>
        <fullName evidence="14">Phosphatidylserine synthase</fullName>
    </alternativeName>
</protein>
<dbReference type="PROSITE" id="PS00379">
    <property type="entry name" value="CDP_ALCOHOL_P_TRANSF"/>
    <property type="match status" value="1"/>
</dbReference>
<feature type="transmembrane region" description="Helical" evidence="16">
    <location>
        <begin position="230"/>
        <end position="252"/>
    </location>
</feature>
<evidence type="ECO:0000256" key="14">
    <source>
        <dbReference type="ARBA" id="ARBA00032361"/>
    </source>
</evidence>
<keyword evidence="7 15" id="KW-0808">Transferase</keyword>
<dbReference type="PANTHER" id="PTHR14269:SF61">
    <property type="entry name" value="CDP-DIACYLGLYCEROL--SERINE O-PHOSPHATIDYLTRANSFERASE"/>
    <property type="match status" value="1"/>
</dbReference>
<keyword evidence="11 16" id="KW-0472">Membrane</keyword>
<dbReference type="InterPro" id="IPR048254">
    <property type="entry name" value="CDP_ALCOHOL_P_TRANSF_CS"/>
</dbReference>
<comment type="similarity">
    <text evidence="3 15">Belongs to the CDP-alcohol phosphatidyltransferase class-I family.</text>
</comment>
<evidence type="ECO:0000256" key="2">
    <source>
        <dbReference type="ARBA" id="ARBA00004127"/>
    </source>
</evidence>
<keyword evidence="9 16" id="KW-1133">Transmembrane helix</keyword>
<comment type="subcellular location">
    <subcellularLocation>
        <location evidence="2">Endomembrane system</location>
        <topology evidence="2">Multi-pass membrane protein</topology>
    </subcellularLocation>
</comment>
<evidence type="ECO:0000256" key="4">
    <source>
        <dbReference type="ARBA" id="ARBA00013174"/>
    </source>
</evidence>
<accession>A0A9D1M482</accession>
<dbReference type="InterPro" id="IPR004533">
    <property type="entry name" value="CDP-diaglyc--ser_O-PTrfase"/>
</dbReference>
<evidence type="ECO:0000256" key="7">
    <source>
        <dbReference type="ARBA" id="ARBA00022679"/>
    </source>
</evidence>
<feature type="transmembrane region" description="Helical" evidence="16">
    <location>
        <begin position="86"/>
        <end position="105"/>
    </location>
</feature>
<dbReference type="EMBL" id="DVNC01000028">
    <property type="protein sequence ID" value="HIU53313.1"/>
    <property type="molecule type" value="Genomic_DNA"/>
</dbReference>
<reference evidence="18" key="1">
    <citation type="submission" date="2020-10" db="EMBL/GenBank/DDBJ databases">
        <authorList>
            <person name="Gilroy R."/>
        </authorList>
    </citation>
    <scope>NUCLEOTIDE SEQUENCE</scope>
    <source>
        <strain evidence="18">ChiW3-316</strain>
    </source>
</reference>
<evidence type="ECO:0000313" key="19">
    <source>
        <dbReference type="Proteomes" id="UP000824107"/>
    </source>
</evidence>
<dbReference type="Proteomes" id="UP000824107">
    <property type="component" value="Unassembled WGS sequence"/>
</dbReference>
<evidence type="ECO:0000256" key="8">
    <source>
        <dbReference type="ARBA" id="ARBA00022692"/>
    </source>
</evidence>
<reference evidence="18" key="2">
    <citation type="journal article" date="2021" name="PeerJ">
        <title>Extensive microbial diversity within the chicken gut microbiome revealed by metagenomics and culture.</title>
        <authorList>
            <person name="Gilroy R."/>
            <person name="Ravi A."/>
            <person name="Getino M."/>
            <person name="Pursley I."/>
            <person name="Horton D.L."/>
            <person name="Alikhan N.F."/>
            <person name="Baker D."/>
            <person name="Gharbi K."/>
            <person name="Hall N."/>
            <person name="Watson M."/>
            <person name="Adriaenssens E.M."/>
            <person name="Foster-Nyarko E."/>
            <person name="Jarju S."/>
            <person name="Secka A."/>
            <person name="Antonio M."/>
            <person name="Oren A."/>
            <person name="Chaudhuri R.R."/>
            <person name="La Ragione R."/>
            <person name="Hildebrand F."/>
            <person name="Pallen M.J."/>
        </authorList>
    </citation>
    <scope>NUCLEOTIDE SEQUENCE</scope>
    <source>
        <strain evidence="18">ChiW3-316</strain>
    </source>
</reference>
<evidence type="ECO:0000256" key="3">
    <source>
        <dbReference type="ARBA" id="ARBA00010441"/>
    </source>
</evidence>
<gene>
    <name evidence="18" type="primary">pssA</name>
    <name evidence="18" type="ORF">IAD20_04450</name>
</gene>
<dbReference type="PANTHER" id="PTHR14269">
    <property type="entry name" value="CDP-DIACYLGLYCEROL--GLYCEROL-3-PHOSPHATE 3-PHOSPHATIDYLTRANSFERASE-RELATED"/>
    <property type="match status" value="1"/>
</dbReference>
<dbReference type="InterPro" id="IPR000462">
    <property type="entry name" value="CDP-OH_P_trans"/>
</dbReference>
<dbReference type="Pfam" id="PF01066">
    <property type="entry name" value="CDP-OH_P_transf"/>
    <property type="match status" value="1"/>
</dbReference>
<proteinExistence type="inferred from homology"/>
<dbReference type="AlphaFoldDB" id="A0A9D1M482"/>
<feature type="transmembrane region" description="Helical" evidence="16">
    <location>
        <begin position="142"/>
        <end position="167"/>
    </location>
</feature>
<dbReference type="GO" id="GO:0016020">
    <property type="term" value="C:membrane"/>
    <property type="evidence" value="ECO:0007669"/>
    <property type="project" value="InterPro"/>
</dbReference>
<dbReference type="EC" id="2.7.8.8" evidence="4"/>
<evidence type="ECO:0000256" key="16">
    <source>
        <dbReference type="SAM" id="Phobius"/>
    </source>
</evidence>
<dbReference type="Gene3D" id="1.20.120.1760">
    <property type="match status" value="1"/>
</dbReference>
<dbReference type="GO" id="GO:0008654">
    <property type="term" value="P:phospholipid biosynthetic process"/>
    <property type="evidence" value="ECO:0007669"/>
    <property type="project" value="UniProtKB-KW"/>
</dbReference>
<evidence type="ECO:0000256" key="1">
    <source>
        <dbReference type="ARBA" id="ARBA00000287"/>
    </source>
</evidence>
<keyword evidence="12" id="KW-0594">Phospholipid biosynthesis</keyword>
<sequence>MEKTSSKTLPSKPGFGGRLPFRKIAPNIVTMLALCAGVTSIRYSVQEDWVKAVICIFLAALFDGLDGRVARMLKGSTKFGAELDSLSDFVSFGVAPAILMYQWTLFDLPKFGWFFCLLFSIGMAMRLARFNTMLDDEPQPEYWHHFFVGVPAPAAAALAIMPIMISFDFPEYAVFRSNMFCSILMCVVSFLMVSRIPTISTKKMKVPTYMFIPMMLIVALFASFVMSQPWLTLGISTLCYAASIPIGVLFFLKEKHDFEKKN</sequence>